<organism evidence="2 3">
    <name type="scientific">Iris pallida</name>
    <name type="common">Sweet iris</name>
    <dbReference type="NCBI Taxonomy" id="29817"/>
    <lineage>
        <taxon>Eukaryota</taxon>
        <taxon>Viridiplantae</taxon>
        <taxon>Streptophyta</taxon>
        <taxon>Embryophyta</taxon>
        <taxon>Tracheophyta</taxon>
        <taxon>Spermatophyta</taxon>
        <taxon>Magnoliopsida</taxon>
        <taxon>Liliopsida</taxon>
        <taxon>Asparagales</taxon>
        <taxon>Iridaceae</taxon>
        <taxon>Iridoideae</taxon>
        <taxon>Irideae</taxon>
        <taxon>Iris</taxon>
    </lineage>
</organism>
<comment type="caution">
    <text evidence="2">The sequence shown here is derived from an EMBL/GenBank/DDBJ whole genome shotgun (WGS) entry which is preliminary data.</text>
</comment>
<name>A0AAX6HJG4_IRIPA</name>
<feature type="transmembrane region" description="Helical" evidence="1">
    <location>
        <begin position="27"/>
        <end position="45"/>
    </location>
</feature>
<dbReference type="Proteomes" id="UP001140949">
    <property type="component" value="Unassembled WGS sequence"/>
</dbReference>
<sequence>MFPHGMSLSPIKDLCSTVFILDIKIDWLHVILLIMFNGLVLLQIYDTLSPVYNIKCSIFYKFVLSDKILTSGFSAQMVL</sequence>
<reference evidence="2" key="2">
    <citation type="submission" date="2023-04" db="EMBL/GenBank/DDBJ databases">
        <authorList>
            <person name="Bruccoleri R.E."/>
            <person name="Oakeley E.J."/>
            <person name="Faust A.-M."/>
            <person name="Dessus-Babus S."/>
            <person name="Altorfer M."/>
            <person name="Burckhardt D."/>
            <person name="Oertli M."/>
            <person name="Naumann U."/>
            <person name="Petersen F."/>
            <person name="Wong J."/>
        </authorList>
    </citation>
    <scope>NUCLEOTIDE SEQUENCE</scope>
    <source>
        <strain evidence="2">GSM-AAB239-AS_SAM_17_03QT</strain>
        <tissue evidence="2">Leaf</tissue>
    </source>
</reference>
<dbReference type="EMBL" id="JANAVB010009198">
    <property type="protein sequence ID" value="KAJ6840767.1"/>
    <property type="molecule type" value="Genomic_DNA"/>
</dbReference>
<evidence type="ECO:0000313" key="3">
    <source>
        <dbReference type="Proteomes" id="UP001140949"/>
    </source>
</evidence>
<proteinExistence type="predicted"/>
<keyword evidence="1" id="KW-0472">Membrane</keyword>
<evidence type="ECO:0000256" key="1">
    <source>
        <dbReference type="SAM" id="Phobius"/>
    </source>
</evidence>
<gene>
    <name evidence="2" type="ORF">M6B38_118560</name>
</gene>
<evidence type="ECO:0000313" key="2">
    <source>
        <dbReference type="EMBL" id="KAJ6840767.1"/>
    </source>
</evidence>
<protein>
    <submittedName>
        <fullName evidence="2">Uncharacterized protein</fullName>
    </submittedName>
</protein>
<accession>A0AAX6HJG4</accession>
<dbReference type="AlphaFoldDB" id="A0AAX6HJG4"/>
<keyword evidence="3" id="KW-1185">Reference proteome</keyword>
<reference evidence="2" key="1">
    <citation type="journal article" date="2023" name="GigaByte">
        <title>Genome assembly of the bearded iris, Iris pallida Lam.</title>
        <authorList>
            <person name="Bruccoleri R.E."/>
            <person name="Oakeley E.J."/>
            <person name="Faust A.M.E."/>
            <person name="Altorfer M."/>
            <person name="Dessus-Babus S."/>
            <person name="Burckhardt D."/>
            <person name="Oertli M."/>
            <person name="Naumann U."/>
            <person name="Petersen F."/>
            <person name="Wong J."/>
        </authorList>
    </citation>
    <scope>NUCLEOTIDE SEQUENCE</scope>
    <source>
        <strain evidence="2">GSM-AAB239-AS_SAM_17_03QT</strain>
    </source>
</reference>
<keyword evidence="1" id="KW-1133">Transmembrane helix</keyword>
<keyword evidence="1" id="KW-0812">Transmembrane</keyword>